<dbReference type="Gene3D" id="1.10.340.70">
    <property type="match status" value="1"/>
</dbReference>
<evidence type="ECO:0000259" key="1">
    <source>
        <dbReference type="Pfam" id="PF17921"/>
    </source>
</evidence>
<accession>A0A6G0VZN5</accession>
<comment type="caution">
    <text evidence="2">The sequence shown here is derived from an EMBL/GenBank/DDBJ whole genome shotgun (WGS) entry which is preliminary data.</text>
</comment>
<evidence type="ECO:0000313" key="2">
    <source>
        <dbReference type="EMBL" id="KAF0715876.1"/>
    </source>
</evidence>
<feature type="non-terminal residue" evidence="2">
    <location>
        <position position="108"/>
    </location>
</feature>
<feature type="non-terminal residue" evidence="2">
    <location>
        <position position="1"/>
    </location>
</feature>
<feature type="domain" description="Integrase zinc-binding" evidence="1">
    <location>
        <begin position="1"/>
        <end position="40"/>
    </location>
</feature>
<protein>
    <submittedName>
        <fullName evidence="2">Protein NYNRIN-like</fullName>
    </submittedName>
</protein>
<dbReference type="EMBL" id="VUJU01010098">
    <property type="protein sequence ID" value="KAF0715876.1"/>
    <property type="molecule type" value="Genomic_DNA"/>
</dbReference>
<dbReference type="AlphaFoldDB" id="A0A6G0VZN5"/>
<gene>
    <name evidence="2" type="ORF">FWK35_00025044</name>
</gene>
<reference evidence="2 3" key="1">
    <citation type="submission" date="2019-08" db="EMBL/GenBank/DDBJ databases">
        <title>Whole genome of Aphis craccivora.</title>
        <authorList>
            <person name="Voronova N.V."/>
            <person name="Shulinski R.S."/>
            <person name="Bandarenka Y.V."/>
            <person name="Zhorov D.G."/>
            <person name="Warner D."/>
        </authorList>
    </citation>
    <scope>NUCLEOTIDE SEQUENCE [LARGE SCALE GENOMIC DNA]</scope>
    <source>
        <strain evidence="2">180601</strain>
        <tissue evidence="2">Whole Body</tissue>
    </source>
</reference>
<sequence>GHAGISRTVKRLKLNHNWRNIKKYIKRYIKNCELCQKNKSHNKTKQPISKTFRTYLSRYCRTITKNYNGKHVQCTLYILTLQDELSRYALAIALSSTDAPTESITTTM</sequence>
<dbReference type="Proteomes" id="UP000478052">
    <property type="component" value="Unassembled WGS sequence"/>
</dbReference>
<evidence type="ECO:0000313" key="3">
    <source>
        <dbReference type="Proteomes" id="UP000478052"/>
    </source>
</evidence>
<keyword evidence="3" id="KW-1185">Reference proteome</keyword>
<dbReference type="InterPro" id="IPR041588">
    <property type="entry name" value="Integrase_H2C2"/>
</dbReference>
<dbReference type="OrthoDB" id="6625262at2759"/>
<proteinExistence type="predicted"/>
<organism evidence="2 3">
    <name type="scientific">Aphis craccivora</name>
    <name type="common">Cowpea aphid</name>
    <dbReference type="NCBI Taxonomy" id="307492"/>
    <lineage>
        <taxon>Eukaryota</taxon>
        <taxon>Metazoa</taxon>
        <taxon>Ecdysozoa</taxon>
        <taxon>Arthropoda</taxon>
        <taxon>Hexapoda</taxon>
        <taxon>Insecta</taxon>
        <taxon>Pterygota</taxon>
        <taxon>Neoptera</taxon>
        <taxon>Paraneoptera</taxon>
        <taxon>Hemiptera</taxon>
        <taxon>Sternorrhyncha</taxon>
        <taxon>Aphidomorpha</taxon>
        <taxon>Aphidoidea</taxon>
        <taxon>Aphididae</taxon>
        <taxon>Aphidini</taxon>
        <taxon>Aphis</taxon>
        <taxon>Aphis</taxon>
    </lineage>
</organism>
<dbReference type="Pfam" id="PF17921">
    <property type="entry name" value="Integrase_H2C2"/>
    <property type="match status" value="1"/>
</dbReference>
<name>A0A6G0VZN5_APHCR</name>